<dbReference type="InterPro" id="IPR045863">
    <property type="entry name" value="CorA_TM1_TM2"/>
</dbReference>
<dbReference type="AlphaFoldDB" id="Q0CQI0"/>
<evidence type="ECO:0000256" key="1">
    <source>
        <dbReference type="ARBA" id="ARBA00004141"/>
    </source>
</evidence>
<dbReference type="Gene3D" id="1.20.58.340">
    <property type="entry name" value="Magnesium transport protein CorA, transmembrane region"/>
    <property type="match status" value="1"/>
</dbReference>
<evidence type="ECO:0000256" key="2">
    <source>
        <dbReference type="ARBA" id="ARBA00022692"/>
    </source>
</evidence>
<protein>
    <submittedName>
        <fullName evidence="6">Uncharacterized protein</fullName>
    </submittedName>
</protein>
<reference evidence="7" key="1">
    <citation type="submission" date="2005-09" db="EMBL/GenBank/DDBJ databases">
        <title>Annotation of the Aspergillus terreus NIH2624 genome.</title>
        <authorList>
            <person name="Birren B.W."/>
            <person name="Lander E.S."/>
            <person name="Galagan J.E."/>
            <person name="Nusbaum C."/>
            <person name="Devon K."/>
            <person name="Henn M."/>
            <person name="Ma L.-J."/>
            <person name="Jaffe D.B."/>
            <person name="Butler J."/>
            <person name="Alvarez P."/>
            <person name="Gnerre S."/>
            <person name="Grabherr M."/>
            <person name="Kleber M."/>
            <person name="Mauceli E.W."/>
            <person name="Brockman W."/>
            <person name="Rounsley S."/>
            <person name="Young S.K."/>
            <person name="LaButti K."/>
            <person name="Pushparaj V."/>
            <person name="DeCaprio D."/>
            <person name="Crawford M."/>
            <person name="Koehrsen M."/>
            <person name="Engels R."/>
            <person name="Montgomery P."/>
            <person name="Pearson M."/>
            <person name="Howarth C."/>
            <person name="Larson L."/>
            <person name="Luoma S."/>
            <person name="White J."/>
            <person name="Alvarado L."/>
            <person name="Kodira C.D."/>
            <person name="Zeng Q."/>
            <person name="Oleary S."/>
            <person name="Yandava C."/>
            <person name="Denning D.W."/>
            <person name="Nierman W.C."/>
            <person name="Milne T."/>
            <person name="Madden K."/>
        </authorList>
    </citation>
    <scope>NUCLEOTIDE SEQUENCE [LARGE SCALE GENOMIC DNA]</scope>
    <source>
        <strain evidence="7">NIH 2624 / FGSC A1156</strain>
    </source>
</reference>
<dbReference type="RefSeq" id="XP_001213232.1">
    <property type="nucleotide sequence ID" value="XM_001213232.1"/>
</dbReference>
<evidence type="ECO:0000256" key="3">
    <source>
        <dbReference type="ARBA" id="ARBA00022989"/>
    </source>
</evidence>
<accession>Q0CQI0</accession>
<feature type="transmembrane region" description="Helical" evidence="5">
    <location>
        <begin position="337"/>
        <end position="356"/>
    </location>
</feature>
<feature type="transmembrane region" description="Helical" evidence="5">
    <location>
        <begin position="368"/>
        <end position="392"/>
    </location>
</feature>
<dbReference type="SUPFAM" id="SSF144083">
    <property type="entry name" value="Magnesium transport protein CorA, transmembrane region"/>
    <property type="match status" value="1"/>
</dbReference>
<organism evidence="6 7">
    <name type="scientific">Aspergillus terreus (strain NIH 2624 / FGSC A1156)</name>
    <dbReference type="NCBI Taxonomy" id="341663"/>
    <lineage>
        <taxon>Eukaryota</taxon>
        <taxon>Fungi</taxon>
        <taxon>Dikarya</taxon>
        <taxon>Ascomycota</taxon>
        <taxon>Pezizomycotina</taxon>
        <taxon>Eurotiomycetes</taxon>
        <taxon>Eurotiomycetidae</taxon>
        <taxon>Eurotiales</taxon>
        <taxon>Aspergillaceae</taxon>
        <taxon>Aspergillus</taxon>
        <taxon>Aspergillus subgen. Circumdati</taxon>
    </lineage>
</organism>
<evidence type="ECO:0000313" key="7">
    <source>
        <dbReference type="Proteomes" id="UP000007963"/>
    </source>
</evidence>
<evidence type="ECO:0000256" key="4">
    <source>
        <dbReference type="ARBA" id="ARBA00023136"/>
    </source>
</evidence>
<dbReference type="VEuPathDB" id="FungiDB:ATEG_04054"/>
<evidence type="ECO:0000313" key="6">
    <source>
        <dbReference type="EMBL" id="EAU35856.1"/>
    </source>
</evidence>
<comment type="subcellular location">
    <subcellularLocation>
        <location evidence="1">Membrane</location>
        <topology evidence="1">Multi-pass membrane protein</topology>
    </subcellularLocation>
</comment>
<feature type="transmembrane region" description="Helical" evidence="5">
    <location>
        <begin position="412"/>
        <end position="432"/>
    </location>
</feature>
<dbReference type="EMBL" id="CH476598">
    <property type="protein sequence ID" value="EAU35856.1"/>
    <property type="molecule type" value="Genomic_DNA"/>
</dbReference>
<gene>
    <name evidence="6" type="ORF">ATEG_04054</name>
</gene>
<keyword evidence="3 5" id="KW-1133">Transmembrane helix</keyword>
<name>Q0CQI0_ASPTN</name>
<dbReference type="GeneID" id="4318172"/>
<dbReference type="GO" id="GO:0016020">
    <property type="term" value="C:membrane"/>
    <property type="evidence" value="ECO:0007669"/>
    <property type="project" value="UniProtKB-SubCell"/>
</dbReference>
<dbReference type="STRING" id="341663.Q0CQI0"/>
<dbReference type="OMA" id="MNIREWQ"/>
<dbReference type="eggNOG" id="ENOG502SUU3">
    <property type="taxonomic scope" value="Eukaryota"/>
</dbReference>
<proteinExistence type="predicted"/>
<dbReference type="OrthoDB" id="3231000at2759"/>
<dbReference type="GO" id="GO:0046873">
    <property type="term" value="F:metal ion transmembrane transporter activity"/>
    <property type="evidence" value="ECO:0007669"/>
    <property type="project" value="InterPro"/>
</dbReference>
<evidence type="ECO:0000256" key="5">
    <source>
        <dbReference type="SAM" id="Phobius"/>
    </source>
</evidence>
<dbReference type="Pfam" id="PF01544">
    <property type="entry name" value="CorA"/>
    <property type="match status" value="1"/>
</dbReference>
<dbReference type="InterPro" id="IPR002523">
    <property type="entry name" value="MgTranspt_CorA/ZnTranspt_ZntB"/>
</dbReference>
<dbReference type="Proteomes" id="UP000007963">
    <property type="component" value="Unassembled WGS sequence"/>
</dbReference>
<keyword evidence="4 5" id="KW-0472">Membrane</keyword>
<dbReference type="HOGENOM" id="CLU_490046_0_0_1"/>
<sequence length="524" mass="59736">MPSVPLRHDTYTDYLGSLLPQWPEYRGLHEFLQEDQPPDLVSNTQALIIGSTTDGLITRRFDEIAPFQSALDQRSSNTRIRLILISYQDIQTLKKGFVDTVGLKFDIDPLFFCNHLGTGLLDPVRNRSDRIVFILLRTGKNSCTSAALELDKPSANGPSRSVRKIGSRTTFLDRYCALLAEWTPERVTAANRSAIEFIHPFFQLFALEIKQHMESSSKWTEDEVISLLEVPEAALRLKGLDYDFHAQIYRQSMEMDIKSLESTINALRSPGLRQIAETESTLDSQRWRDILHDYEHLLEKAMRNSHSFEAYEARCLNRFGLMVSTKSTSLAESVGRISILAFIFVPLSFITSFFGMNTIEFGSGSVRLWTFIVSATALILTVFVAWLLSSWIASLINDLRENFYGFKIRIGVLRKFAVISPLNALLLAWFSLTHRPRQFQRYLLHLGIWCVLGLGDDWDEPQFGPEQQQTLALSQFWITRGLEMTKITGKRGWQNSSFYSRWRARRNQQSSTTGAGSSNSSQGN</sequence>
<keyword evidence="2 5" id="KW-0812">Transmembrane</keyword>